<gene>
    <name evidence="2" type="ORF">MELLADRAFT_117640</name>
</gene>
<dbReference type="KEGG" id="mlr:MELLADRAFT_117640"/>
<dbReference type="eggNOG" id="ENOG502SBK0">
    <property type="taxonomic scope" value="Eukaryota"/>
</dbReference>
<dbReference type="STRING" id="747676.F4RZW7"/>
<dbReference type="PANTHER" id="PTHR28058">
    <property type="entry name" value="37S RIBOSOMAL PROTEIN MRP51, MITOCHONDRIAL"/>
    <property type="match status" value="1"/>
</dbReference>
<dbReference type="Pfam" id="PF11709">
    <property type="entry name" value="Mit_ribos_Mrp51"/>
    <property type="match status" value="1"/>
</dbReference>
<sequence length="481" mass="54634">MASSPQVRVPHFAKLLQNSKVVGQLDLQTEQVYTSYHGYIKHRRDLGLKRSLPSKFSSKSPWIRLKEIDTNYNQTDYRSASAEVSLVKMWNQLELGVKTSKKNHASLNAIPEPRPIRIESSWFDKSSGIDHKFSERSKDLKIAGPSSIKTQPKHIWTMDQTEFDCFLSLMRTHRSEFKRFLESKERRKQRIQAEARSTNLTESELEEVDINLYAYSQQNPEEIRRDIEEFLVYLNDKRVVSKDDPTIQPMTHPNLGLSYGHPDLLHNERLTKPIPGRVLDQPDLRVSRQTVSVAGIVGSLLRSSQVDLPATPFEPDANGYHNVDQGKALFRLESASIDPYDLPSYKDFQGFNDQSDAPNRYIDPRNKPRALGPNRFRVQVREGDRSEANRSNVHHKIGSPDWVGSESAKRQETFVLDFLSSLSRSATTPSSAVGNSLTGKVDSNRKNVDGRDQKFGGSGQGHSDQLLKVLKDLINKPPSRS</sequence>
<dbReference type="RefSeq" id="XP_007414610.1">
    <property type="nucleotide sequence ID" value="XM_007414548.1"/>
</dbReference>
<evidence type="ECO:0000313" key="3">
    <source>
        <dbReference type="Proteomes" id="UP000001072"/>
    </source>
</evidence>
<dbReference type="InParanoid" id="F4RZW7"/>
<accession>F4RZW7</accession>
<evidence type="ECO:0000313" key="2">
    <source>
        <dbReference type="EMBL" id="EGG02073.1"/>
    </source>
</evidence>
<dbReference type="PANTHER" id="PTHR28058:SF1">
    <property type="entry name" value="SMALL RIBOSOMAL SUBUNIT PROTEIN BS1M"/>
    <property type="match status" value="1"/>
</dbReference>
<keyword evidence="3" id="KW-1185">Reference proteome</keyword>
<organism evidence="3">
    <name type="scientific">Melampsora larici-populina (strain 98AG31 / pathotype 3-4-7)</name>
    <name type="common">Poplar leaf rust fungus</name>
    <dbReference type="NCBI Taxonomy" id="747676"/>
    <lineage>
        <taxon>Eukaryota</taxon>
        <taxon>Fungi</taxon>
        <taxon>Dikarya</taxon>
        <taxon>Basidiomycota</taxon>
        <taxon>Pucciniomycotina</taxon>
        <taxon>Pucciniomycetes</taxon>
        <taxon>Pucciniales</taxon>
        <taxon>Melampsoraceae</taxon>
        <taxon>Melampsora</taxon>
    </lineage>
</organism>
<reference evidence="3" key="1">
    <citation type="journal article" date="2011" name="Proc. Natl. Acad. Sci. U.S.A.">
        <title>Obligate biotrophy features unraveled by the genomic analysis of rust fungi.</title>
        <authorList>
            <person name="Duplessis S."/>
            <person name="Cuomo C.A."/>
            <person name="Lin Y.-C."/>
            <person name="Aerts A."/>
            <person name="Tisserant E."/>
            <person name="Veneault-Fourrey C."/>
            <person name="Joly D.L."/>
            <person name="Hacquard S."/>
            <person name="Amselem J."/>
            <person name="Cantarel B.L."/>
            <person name="Chiu R."/>
            <person name="Coutinho P.M."/>
            <person name="Feau N."/>
            <person name="Field M."/>
            <person name="Frey P."/>
            <person name="Gelhaye E."/>
            <person name="Goldberg J."/>
            <person name="Grabherr M.G."/>
            <person name="Kodira C.D."/>
            <person name="Kohler A."/>
            <person name="Kuees U."/>
            <person name="Lindquist E.A."/>
            <person name="Lucas S.M."/>
            <person name="Mago R."/>
            <person name="Mauceli E."/>
            <person name="Morin E."/>
            <person name="Murat C."/>
            <person name="Pangilinan J.L."/>
            <person name="Park R."/>
            <person name="Pearson M."/>
            <person name="Quesneville H."/>
            <person name="Rouhier N."/>
            <person name="Sakthikumar S."/>
            <person name="Salamov A.A."/>
            <person name="Schmutz J."/>
            <person name="Selles B."/>
            <person name="Shapiro H."/>
            <person name="Tanguay P."/>
            <person name="Tuskan G.A."/>
            <person name="Henrissat B."/>
            <person name="Van de Peer Y."/>
            <person name="Rouze P."/>
            <person name="Ellis J.G."/>
            <person name="Dodds P.N."/>
            <person name="Schein J.E."/>
            <person name="Zhong S."/>
            <person name="Hamelin R.C."/>
            <person name="Grigoriev I.V."/>
            <person name="Szabo L.J."/>
            <person name="Martin F."/>
        </authorList>
    </citation>
    <scope>NUCLEOTIDE SEQUENCE [LARGE SCALE GENOMIC DNA]</scope>
    <source>
        <strain evidence="3">98AG31 / pathotype 3-4-7</strain>
    </source>
</reference>
<dbReference type="GeneID" id="18926059"/>
<feature type="region of interest" description="Disordered" evidence="1">
    <location>
        <begin position="425"/>
        <end position="481"/>
    </location>
</feature>
<feature type="region of interest" description="Disordered" evidence="1">
    <location>
        <begin position="348"/>
        <end position="404"/>
    </location>
</feature>
<dbReference type="EMBL" id="GL883133">
    <property type="protein sequence ID" value="EGG02073.1"/>
    <property type="molecule type" value="Genomic_DNA"/>
</dbReference>
<dbReference type="InterPro" id="IPR016712">
    <property type="entry name" value="Rbsml_bS1m-like"/>
</dbReference>
<dbReference type="OrthoDB" id="2735536at2759"/>
<dbReference type="HOGENOM" id="CLU_572558_0_0_1"/>
<dbReference type="VEuPathDB" id="FungiDB:MELLADRAFT_117640"/>
<name>F4RZW7_MELLP</name>
<protein>
    <submittedName>
        <fullName evidence="2">Uncharacterized protein</fullName>
    </submittedName>
</protein>
<dbReference type="AlphaFoldDB" id="F4RZW7"/>
<feature type="compositionally biased region" description="Basic and acidic residues" evidence="1">
    <location>
        <begin position="442"/>
        <end position="454"/>
    </location>
</feature>
<evidence type="ECO:0000256" key="1">
    <source>
        <dbReference type="SAM" id="MobiDB-lite"/>
    </source>
</evidence>
<proteinExistence type="predicted"/>
<dbReference type="Proteomes" id="UP000001072">
    <property type="component" value="Unassembled WGS sequence"/>
</dbReference>
<feature type="compositionally biased region" description="Basic and acidic residues" evidence="1">
    <location>
        <begin position="379"/>
        <end position="388"/>
    </location>
</feature>